<evidence type="ECO:0000256" key="1">
    <source>
        <dbReference type="ARBA" id="ARBA00009199"/>
    </source>
</evidence>
<organism evidence="3 4">
    <name type="scientific">Roseibium marinum</name>
    <dbReference type="NCBI Taxonomy" id="281252"/>
    <lineage>
        <taxon>Bacteria</taxon>
        <taxon>Pseudomonadati</taxon>
        <taxon>Pseudomonadota</taxon>
        <taxon>Alphaproteobacteria</taxon>
        <taxon>Hyphomicrobiales</taxon>
        <taxon>Stappiaceae</taxon>
        <taxon>Roseibium</taxon>
    </lineage>
</organism>
<sequence>MTEVWKKTLSELASDLAAGWISSVDLTEDVLSRADRLDPAINALVTRNDMALTQAAESDARRSAGETLGPLDGIPLAVKDNILTASIRTTWGSPVYGDFMPAEDETPVARLKAAGMVILGKTNVPEFTLEGFTDNPLFGPTRNPWDTTLTPGGSSGGSVAGVAAGLFPAAIGTDGGGSIRRPCGYTGLFGLKPTIGRLARTVTLPQVLFDMEVVGPITRDVESAALLFRAMEGYHHGDPRSSLPDEPGRDLDLGSAPSRLNILYVEKMANAPLDPLIADSSRQMAARLETLGHRVTPGTLPLNLDDLNEHWTRIGQAGLGSLARQLGDGFASASPKYREMADSSRSFGADALFALFDRIARLREDAARFYHTCDAVLTPSSAAMPWPVGTDYPSMIDGQSAGPRGHAVYTGWVNAIGHPAVNLPGPPAPNGLPIGCQLVGAHNRDWLLMRLARQYEKAFPWHDKWPEMALDD</sequence>
<evidence type="ECO:0000313" key="4">
    <source>
        <dbReference type="Proteomes" id="UP000236959"/>
    </source>
</evidence>
<dbReference type="PANTHER" id="PTHR11895">
    <property type="entry name" value="TRANSAMIDASE"/>
    <property type="match status" value="1"/>
</dbReference>
<feature type="domain" description="Amidase" evidence="2">
    <location>
        <begin position="25"/>
        <end position="447"/>
    </location>
</feature>
<accession>A0A2S3V1M5</accession>
<evidence type="ECO:0000259" key="2">
    <source>
        <dbReference type="Pfam" id="PF01425"/>
    </source>
</evidence>
<evidence type="ECO:0000313" key="3">
    <source>
        <dbReference type="EMBL" id="POF33589.1"/>
    </source>
</evidence>
<dbReference type="PANTHER" id="PTHR11895:SF7">
    <property type="entry name" value="GLUTAMYL-TRNA(GLN) AMIDOTRANSFERASE SUBUNIT A, MITOCHONDRIAL"/>
    <property type="match status" value="1"/>
</dbReference>
<comment type="similarity">
    <text evidence="1">Belongs to the amidase family.</text>
</comment>
<comment type="caution">
    <text evidence="3">The sequence shown here is derived from an EMBL/GenBank/DDBJ whole genome shotgun (WGS) entry which is preliminary data.</text>
</comment>
<keyword evidence="3" id="KW-0808">Transferase</keyword>
<proteinExistence type="inferred from homology"/>
<dbReference type="InterPro" id="IPR000120">
    <property type="entry name" value="Amidase"/>
</dbReference>
<protein>
    <submittedName>
        <fullName evidence="3">Aspartyl-tRNA(Asn)/glutamyl-tRNA(Gln) amidotransferase subunit A</fullName>
    </submittedName>
</protein>
<reference evidence="3 4" key="1">
    <citation type="submission" date="2018-01" db="EMBL/GenBank/DDBJ databases">
        <title>Genomic Encyclopedia of Archaeal and Bacterial Type Strains, Phase II (KMG-II): from individual species to whole genera.</title>
        <authorList>
            <person name="Goeker M."/>
        </authorList>
    </citation>
    <scope>NUCLEOTIDE SEQUENCE [LARGE SCALE GENOMIC DNA]</scope>
    <source>
        <strain evidence="3 4">DSM 17023</strain>
    </source>
</reference>
<dbReference type="InterPro" id="IPR023631">
    <property type="entry name" value="Amidase_dom"/>
</dbReference>
<dbReference type="RefSeq" id="WP_103220283.1">
    <property type="nucleotide sequence ID" value="NZ_PPCN01000001.1"/>
</dbReference>
<dbReference type="SUPFAM" id="SSF75304">
    <property type="entry name" value="Amidase signature (AS) enzymes"/>
    <property type="match status" value="1"/>
</dbReference>
<gene>
    <name evidence="3" type="ORF">CLV41_10137</name>
</gene>
<dbReference type="Pfam" id="PF01425">
    <property type="entry name" value="Amidase"/>
    <property type="match status" value="1"/>
</dbReference>
<dbReference type="AlphaFoldDB" id="A0A2S3V1M5"/>
<dbReference type="InterPro" id="IPR036928">
    <property type="entry name" value="AS_sf"/>
</dbReference>
<keyword evidence="4" id="KW-1185">Reference proteome</keyword>
<name>A0A2S3V1M5_9HYPH</name>
<dbReference type="OrthoDB" id="9777859at2"/>
<dbReference type="Gene3D" id="3.90.1300.10">
    <property type="entry name" value="Amidase signature (AS) domain"/>
    <property type="match status" value="1"/>
</dbReference>
<dbReference type="GO" id="GO:0016740">
    <property type="term" value="F:transferase activity"/>
    <property type="evidence" value="ECO:0007669"/>
    <property type="project" value="UniProtKB-KW"/>
</dbReference>
<dbReference type="Proteomes" id="UP000236959">
    <property type="component" value="Unassembled WGS sequence"/>
</dbReference>
<dbReference type="EMBL" id="PPCN01000001">
    <property type="protein sequence ID" value="POF33589.1"/>
    <property type="molecule type" value="Genomic_DNA"/>
</dbReference>